<protein>
    <submittedName>
        <fullName evidence="3">Uncharacterized protein</fullName>
    </submittedName>
</protein>
<dbReference type="Proteomes" id="UP000051681">
    <property type="component" value="Unassembled WGS sequence"/>
</dbReference>
<evidence type="ECO:0000313" key="4">
    <source>
        <dbReference type="Proteomes" id="UP000051681"/>
    </source>
</evidence>
<evidence type="ECO:0000313" key="3">
    <source>
        <dbReference type="EMBL" id="CUH85441.1"/>
    </source>
</evidence>
<dbReference type="RefSeq" id="WP_058319522.1">
    <property type="nucleotide sequence ID" value="NZ_CYSF01000015.1"/>
</dbReference>
<keyword evidence="4" id="KW-1185">Reference proteome</keyword>
<reference evidence="3 4" key="1">
    <citation type="submission" date="2015-09" db="EMBL/GenBank/DDBJ databases">
        <authorList>
            <consortium name="Swine Surveillance"/>
        </authorList>
    </citation>
    <scope>NUCLEOTIDE SEQUENCE [LARGE SCALE GENOMIC DNA]</scope>
    <source>
        <strain evidence="3 4">CECT 8383</strain>
    </source>
</reference>
<dbReference type="STRING" id="340021.TM5383_02675"/>
<proteinExistence type="predicted"/>
<feature type="chain" id="PRO_5006063713" evidence="2">
    <location>
        <begin position="24"/>
        <end position="117"/>
    </location>
</feature>
<organism evidence="3 4">
    <name type="scientific">Thalassovita mediterranea</name>
    <dbReference type="NCBI Taxonomy" id="340021"/>
    <lineage>
        <taxon>Bacteria</taxon>
        <taxon>Pseudomonadati</taxon>
        <taxon>Pseudomonadota</taxon>
        <taxon>Alphaproteobacteria</taxon>
        <taxon>Rhodobacterales</taxon>
        <taxon>Roseobacteraceae</taxon>
        <taxon>Thalassovita</taxon>
    </lineage>
</organism>
<dbReference type="AlphaFoldDB" id="A0A0P1GS77"/>
<name>A0A0P1GS77_9RHOB</name>
<accession>A0A0P1GS77</accession>
<feature type="region of interest" description="Disordered" evidence="1">
    <location>
        <begin position="20"/>
        <end position="39"/>
    </location>
</feature>
<evidence type="ECO:0000256" key="2">
    <source>
        <dbReference type="SAM" id="SignalP"/>
    </source>
</evidence>
<dbReference type="EMBL" id="CYSF01000015">
    <property type="protein sequence ID" value="CUH85441.1"/>
    <property type="molecule type" value="Genomic_DNA"/>
</dbReference>
<feature type="compositionally biased region" description="Polar residues" evidence="1">
    <location>
        <begin position="22"/>
        <end position="39"/>
    </location>
</feature>
<feature type="signal peptide" evidence="2">
    <location>
        <begin position="1"/>
        <end position="23"/>
    </location>
</feature>
<evidence type="ECO:0000256" key="1">
    <source>
        <dbReference type="SAM" id="MobiDB-lite"/>
    </source>
</evidence>
<dbReference type="OrthoDB" id="9810895at2"/>
<keyword evidence="2" id="KW-0732">Signal</keyword>
<gene>
    <name evidence="3" type="ORF">TM5383_02675</name>
</gene>
<sequence length="117" mass="12360">MFKRLLSTAVVFGTAALAPPAVSQTPTPSAAPEVQSQAASDVSCMSRDRLVHSLTQRYGEDLLGRGLQTPETLLEIWSSDSTGSFTIFVTNPSGQACIVATGENWIGYDLPLKGVSS</sequence>